<evidence type="ECO:0000256" key="9">
    <source>
        <dbReference type="ARBA" id="ARBA00022490"/>
    </source>
</evidence>
<keyword evidence="14 17" id="KW-0418">Kinase</keyword>
<dbReference type="NCBIfam" id="TIGR01417">
    <property type="entry name" value="PTS_I_fam"/>
    <property type="match status" value="1"/>
</dbReference>
<protein>
    <recommendedName>
        <fullName evidence="7 17">Phosphoenolpyruvate-protein phosphotransferase</fullName>
        <ecNumber evidence="6 17">2.7.3.9</ecNumber>
    </recommendedName>
    <alternativeName>
        <fullName evidence="16 17">Phosphotransferase system, enzyme I</fullName>
    </alternativeName>
</protein>
<dbReference type="Gene3D" id="3.50.30.10">
    <property type="entry name" value="Phosphohistidine domain"/>
    <property type="match status" value="1"/>
</dbReference>
<feature type="domain" description="PEP-utilising enzyme C-terminal" evidence="22">
    <location>
        <begin position="266"/>
        <end position="551"/>
    </location>
</feature>
<feature type="domain" description="Phosphotransferase system enzyme I N-terminal" evidence="23">
    <location>
        <begin position="13"/>
        <end position="137"/>
    </location>
</feature>
<dbReference type="InterPro" id="IPR023151">
    <property type="entry name" value="PEP_util_CS"/>
</dbReference>
<evidence type="ECO:0000256" key="14">
    <source>
        <dbReference type="ARBA" id="ARBA00022777"/>
    </source>
</evidence>
<dbReference type="PIRSF" id="PIRSF000732">
    <property type="entry name" value="PTS_enzyme_I"/>
    <property type="match status" value="1"/>
</dbReference>
<dbReference type="PATRIC" id="fig|889378.3.peg.1959"/>
<feature type="domain" description="PEP-utilising enzyme mobile" evidence="21">
    <location>
        <begin position="165"/>
        <end position="236"/>
    </location>
</feature>
<dbReference type="GO" id="GO:0046872">
    <property type="term" value="F:metal ion binding"/>
    <property type="evidence" value="ECO:0007669"/>
    <property type="project" value="UniProtKB-KW"/>
</dbReference>
<dbReference type="GO" id="GO:0009401">
    <property type="term" value="P:phosphoenolpyruvate-dependent sugar phosphotransferase system"/>
    <property type="evidence" value="ECO:0007669"/>
    <property type="project" value="UniProtKB-KW"/>
</dbReference>
<comment type="similarity">
    <text evidence="5 17">Belongs to the PEP-utilizing enzyme family.</text>
</comment>
<evidence type="ECO:0000256" key="5">
    <source>
        <dbReference type="ARBA" id="ARBA00007837"/>
    </source>
</evidence>
<dbReference type="PROSITE" id="PS00742">
    <property type="entry name" value="PEP_ENZYMES_2"/>
    <property type="match status" value="1"/>
</dbReference>
<feature type="binding site" evidence="20">
    <location>
        <position position="466"/>
    </location>
    <ligand>
        <name>Mg(2+)</name>
        <dbReference type="ChEBI" id="CHEBI:18420"/>
    </ligand>
</feature>
<dbReference type="eggNOG" id="COG1080">
    <property type="taxonomic scope" value="Bacteria"/>
</dbReference>
<dbReference type="InterPro" id="IPR008731">
    <property type="entry name" value="PTS_EIN"/>
</dbReference>
<gene>
    <name evidence="24" type="ordered locus">Spiaf_1972</name>
</gene>
<dbReference type="RefSeq" id="WP_014456006.1">
    <property type="nucleotide sequence ID" value="NC_017098.1"/>
</dbReference>
<feature type="binding site" evidence="19">
    <location>
        <position position="307"/>
    </location>
    <ligand>
        <name>phosphoenolpyruvate</name>
        <dbReference type="ChEBI" id="CHEBI:58702"/>
    </ligand>
</feature>
<dbReference type="InterPro" id="IPR006318">
    <property type="entry name" value="PTS_EI-like"/>
</dbReference>
<evidence type="ECO:0000256" key="3">
    <source>
        <dbReference type="ARBA" id="ARBA00002728"/>
    </source>
</evidence>
<feature type="binding site" evidence="20">
    <location>
        <position position="442"/>
    </location>
    <ligand>
        <name>Mg(2+)</name>
        <dbReference type="ChEBI" id="CHEBI:18420"/>
    </ligand>
</feature>
<feature type="binding site" evidence="19">
    <location>
        <position position="476"/>
    </location>
    <ligand>
        <name>phosphoenolpyruvate</name>
        <dbReference type="ChEBI" id="CHEBI:58702"/>
    </ligand>
</feature>
<evidence type="ECO:0000256" key="10">
    <source>
        <dbReference type="ARBA" id="ARBA00022597"/>
    </source>
</evidence>
<sequence>MKYEQEPETVLLQGIAVSPGIAIGKALVFSSLNSHIPQRDIEQSDVEAERQRFHAALAAAASELQAETRRLEKLGDSADQAAMLESHTLMLQDPELQDQVDKLLSIKLQNAEWIVHGVIQELINKLGRSQHTYLRERTSDLQDVERRILNHLMGRDLPNLHQLGEEQILVCDDLMPSDAIRMDTRNVLGVAMDQGGKTSHTAILTRAFEIPAVLGLSTVSDQANHGDTLILDGSTGTVILRPDARQLRDYQQRQRDWHRREVRLMRYTNLPAETRDGKLIFLKANIEIPEEVDSVLSHGADGVGLYRSEFLFLQSGSIPDEETQYRVYSQVLEALPGKTVTIRTLDIGGDKLFPGRFDHQDKNPILGWRAIRLCLSETDLFRTQLRALLRASAHGKLRIMFPMVSGIEELNQVLALYDSVVEELHREAVPMAAYIPVGIMIEIPSAAVVSDVLAKRVDFFSIGTNDLIQYTLAVDRGNERVAYLYEPFHPAVLRLLTTIIRNAHANGIPVAMCGEMAGDPLATLILLGLGLDEFSMGAAAIPEVKQILRNVTLLEAEELVGTIMDMKSHDEIQSYVAQLMEKRFDYRTNA</sequence>
<reference evidence="25" key="1">
    <citation type="journal article" date="2013" name="Stand. Genomic Sci.">
        <title>Complete genome sequence of the halophilic bacterium Spirochaeta africana type strain (Z-7692(T)) from the alkaline Lake Magadi in the East African Rift.</title>
        <authorList>
            <person name="Liolos K."/>
            <person name="Abt B."/>
            <person name="Scheuner C."/>
            <person name="Teshima H."/>
            <person name="Held B."/>
            <person name="Lapidus A."/>
            <person name="Nolan M."/>
            <person name="Lucas S."/>
            <person name="Deshpande S."/>
            <person name="Cheng J.F."/>
            <person name="Tapia R."/>
            <person name="Goodwin L.A."/>
            <person name="Pitluck S."/>
            <person name="Pagani I."/>
            <person name="Ivanova N."/>
            <person name="Mavromatis K."/>
            <person name="Mikhailova N."/>
            <person name="Huntemann M."/>
            <person name="Pati A."/>
            <person name="Chen A."/>
            <person name="Palaniappan K."/>
            <person name="Land M."/>
            <person name="Rohde M."/>
            <person name="Tindall B.J."/>
            <person name="Detter J.C."/>
            <person name="Goker M."/>
            <person name="Bristow J."/>
            <person name="Eisen J.A."/>
            <person name="Markowitz V."/>
            <person name="Hugenholtz P."/>
            <person name="Woyke T."/>
            <person name="Klenk H.P."/>
            <person name="Kyrpides N.C."/>
        </authorList>
    </citation>
    <scope>NUCLEOTIDE SEQUENCE</scope>
    <source>
        <strain evidence="25">ATCC 700263 / DSM 8902 / Z-7692</strain>
    </source>
</reference>
<dbReference type="Gene3D" id="3.20.20.60">
    <property type="entry name" value="Phosphoenolpyruvate-binding domains"/>
    <property type="match status" value="1"/>
</dbReference>
<evidence type="ECO:0000259" key="22">
    <source>
        <dbReference type="Pfam" id="PF02896"/>
    </source>
</evidence>
<keyword evidence="13 17" id="KW-0479">Metal-binding</keyword>
<evidence type="ECO:0000256" key="12">
    <source>
        <dbReference type="ARBA" id="ARBA00022683"/>
    </source>
</evidence>
<keyword evidence="8 17" id="KW-0813">Transport</keyword>
<evidence type="ECO:0000259" key="21">
    <source>
        <dbReference type="Pfam" id="PF00391"/>
    </source>
</evidence>
<feature type="active site" description="Tele-phosphohistidine intermediate" evidence="18">
    <location>
        <position position="200"/>
    </location>
</feature>
<dbReference type="Gene3D" id="1.10.274.10">
    <property type="entry name" value="PtsI, HPr-binding domain"/>
    <property type="match status" value="1"/>
</dbReference>
<dbReference type="InterPro" id="IPR040442">
    <property type="entry name" value="Pyrv_kinase-like_dom_sf"/>
</dbReference>
<dbReference type="InterPro" id="IPR036637">
    <property type="entry name" value="Phosphohistidine_dom_sf"/>
</dbReference>
<comment type="catalytic activity">
    <reaction evidence="1 17">
        <text>L-histidyl-[protein] + phosphoenolpyruvate = N(pros)-phospho-L-histidyl-[protein] + pyruvate</text>
        <dbReference type="Rhea" id="RHEA:23880"/>
        <dbReference type="Rhea" id="RHEA-COMP:9745"/>
        <dbReference type="Rhea" id="RHEA-COMP:9746"/>
        <dbReference type="ChEBI" id="CHEBI:15361"/>
        <dbReference type="ChEBI" id="CHEBI:29979"/>
        <dbReference type="ChEBI" id="CHEBI:58702"/>
        <dbReference type="ChEBI" id="CHEBI:64837"/>
        <dbReference type="EC" id="2.7.3.9"/>
    </reaction>
</comment>
<dbReference type="Pfam" id="PF00391">
    <property type="entry name" value="PEP-utilizers"/>
    <property type="match status" value="1"/>
</dbReference>
<keyword evidence="9 17" id="KW-0963">Cytoplasm</keyword>
<keyword evidence="24" id="KW-0670">Pyruvate</keyword>
<dbReference type="InterPro" id="IPR015813">
    <property type="entry name" value="Pyrv/PenolPyrv_kinase-like_dom"/>
</dbReference>
<evidence type="ECO:0000256" key="2">
    <source>
        <dbReference type="ARBA" id="ARBA00001946"/>
    </source>
</evidence>
<dbReference type="AlphaFoldDB" id="H9UKI0"/>
<evidence type="ECO:0000313" key="24">
    <source>
        <dbReference type="EMBL" id="AFG38023.1"/>
    </source>
</evidence>
<name>H9UKI0_SPIAZ</name>
<evidence type="ECO:0000256" key="15">
    <source>
        <dbReference type="ARBA" id="ARBA00022842"/>
    </source>
</evidence>
<dbReference type="Proteomes" id="UP000007383">
    <property type="component" value="Chromosome"/>
</dbReference>
<dbReference type="Pfam" id="PF02896">
    <property type="entry name" value="PEP-utilizers_C"/>
    <property type="match status" value="1"/>
</dbReference>
<keyword evidence="10 17" id="KW-0762">Sugar transport</keyword>
<organism evidence="24 25">
    <name type="scientific">Spirochaeta africana (strain ATCC 700263 / DSM 8902 / Z-7692)</name>
    <dbReference type="NCBI Taxonomy" id="889378"/>
    <lineage>
        <taxon>Bacteria</taxon>
        <taxon>Pseudomonadati</taxon>
        <taxon>Spirochaetota</taxon>
        <taxon>Spirochaetia</taxon>
        <taxon>Spirochaetales</taxon>
        <taxon>Spirochaetaceae</taxon>
        <taxon>Spirochaeta</taxon>
    </lineage>
</organism>
<feature type="active site" description="Proton donor" evidence="18">
    <location>
        <position position="513"/>
    </location>
</feature>
<evidence type="ECO:0000256" key="20">
    <source>
        <dbReference type="PIRSR" id="PIRSR000732-3"/>
    </source>
</evidence>
<comment type="cofactor">
    <cofactor evidence="2 17 20">
        <name>Mg(2+)</name>
        <dbReference type="ChEBI" id="CHEBI:18420"/>
    </cofactor>
</comment>
<dbReference type="HOGENOM" id="CLU_007308_7_0_12"/>
<dbReference type="InterPro" id="IPR024692">
    <property type="entry name" value="PTS_EI"/>
</dbReference>
<dbReference type="EMBL" id="CP003282">
    <property type="protein sequence ID" value="AFG38023.1"/>
    <property type="molecule type" value="Genomic_DNA"/>
</dbReference>
<dbReference type="InterPro" id="IPR000121">
    <property type="entry name" value="PEP_util_C"/>
</dbReference>
<evidence type="ECO:0000256" key="4">
    <source>
        <dbReference type="ARBA" id="ARBA00004496"/>
    </source>
</evidence>
<dbReference type="SUPFAM" id="SSF47831">
    <property type="entry name" value="Enzyme I of the PEP:sugar phosphotransferase system HPr-binding (sub)domain"/>
    <property type="match status" value="1"/>
</dbReference>
<proteinExistence type="inferred from homology"/>
<dbReference type="GO" id="GO:0016301">
    <property type="term" value="F:kinase activity"/>
    <property type="evidence" value="ECO:0007669"/>
    <property type="project" value="UniProtKB-KW"/>
</dbReference>
<dbReference type="STRING" id="889378.Spiaf_1972"/>
<dbReference type="PANTHER" id="PTHR46244">
    <property type="entry name" value="PHOSPHOENOLPYRUVATE-PROTEIN PHOSPHOTRANSFERASE"/>
    <property type="match status" value="1"/>
</dbReference>
<dbReference type="GO" id="GO:0008965">
    <property type="term" value="F:phosphoenolpyruvate-protein phosphotransferase activity"/>
    <property type="evidence" value="ECO:0007669"/>
    <property type="project" value="UniProtKB-EC"/>
</dbReference>
<dbReference type="GO" id="GO:0005737">
    <property type="term" value="C:cytoplasm"/>
    <property type="evidence" value="ECO:0007669"/>
    <property type="project" value="UniProtKB-SubCell"/>
</dbReference>
<evidence type="ECO:0000256" key="1">
    <source>
        <dbReference type="ARBA" id="ARBA00000683"/>
    </source>
</evidence>
<dbReference type="InterPro" id="IPR008279">
    <property type="entry name" value="PEP-util_enz_mobile_dom"/>
</dbReference>
<evidence type="ECO:0000256" key="16">
    <source>
        <dbReference type="ARBA" id="ARBA00033235"/>
    </source>
</evidence>
<evidence type="ECO:0000256" key="11">
    <source>
        <dbReference type="ARBA" id="ARBA00022679"/>
    </source>
</evidence>
<keyword evidence="25" id="KW-1185">Reference proteome</keyword>
<comment type="function">
    <text evidence="3 17">General (non sugar-specific) component of the phosphoenolpyruvate-dependent sugar phosphotransferase system (sugar PTS). This major carbohydrate active-transport system catalyzes the phosphorylation of incoming sugar substrates concomitantly with their translocation across the cell membrane. Enzyme I transfers the phosphoryl group from phosphoenolpyruvate (PEP) to the phosphoryl carrier protein (HPr).</text>
</comment>
<dbReference type="OrthoDB" id="9765468at2"/>
<evidence type="ECO:0000259" key="23">
    <source>
        <dbReference type="Pfam" id="PF05524"/>
    </source>
</evidence>
<feature type="binding site" evidence="19">
    <location>
        <begin position="465"/>
        <end position="466"/>
    </location>
    <ligand>
        <name>phosphoenolpyruvate</name>
        <dbReference type="ChEBI" id="CHEBI:58702"/>
    </ligand>
</feature>
<keyword evidence="12 17" id="KW-0598">Phosphotransferase system</keyword>
<dbReference type="InterPro" id="IPR050499">
    <property type="entry name" value="PEP-utilizing_PTS_enzyme"/>
</dbReference>
<keyword evidence="11 17" id="KW-0808">Transferase</keyword>
<evidence type="ECO:0000256" key="17">
    <source>
        <dbReference type="PIRNR" id="PIRNR000732"/>
    </source>
</evidence>
<dbReference type="KEGG" id="sfc:Spiaf_1972"/>
<dbReference type="Pfam" id="PF05524">
    <property type="entry name" value="PEP-utilisers_N"/>
    <property type="match status" value="1"/>
</dbReference>
<evidence type="ECO:0000256" key="7">
    <source>
        <dbReference type="ARBA" id="ARBA00016544"/>
    </source>
</evidence>
<keyword evidence="15 17" id="KW-0460">Magnesium</keyword>
<evidence type="ECO:0000256" key="13">
    <source>
        <dbReference type="ARBA" id="ARBA00022723"/>
    </source>
</evidence>
<evidence type="ECO:0000256" key="19">
    <source>
        <dbReference type="PIRSR" id="PIRSR000732-2"/>
    </source>
</evidence>
<dbReference type="InterPro" id="IPR036618">
    <property type="entry name" value="PtsI_HPr-bd_sf"/>
</dbReference>
<accession>H9UKI0</accession>
<evidence type="ECO:0000313" key="25">
    <source>
        <dbReference type="Proteomes" id="UP000007383"/>
    </source>
</evidence>
<dbReference type="PANTHER" id="PTHR46244:SF3">
    <property type="entry name" value="PHOSPHOENOLPYRUVATE-PROTEIN PHOSPHOTRANSFERASE"/>
    <property type="match status" value="1"/>
</dbReference>
<dbReference type="PRINTS" id="PR01736">
    <property type="entry name" value="PHPHTRNFRASE"/>
</dbReference>
<evidence type="ECO:0000256" key="6">
    <source>
        <dbReference type="ARBA" id="ARBA00012232"/>
    </source>
</evidence>
<dbReference type="SUPFAM" id="SSF52009">
    <property type="entry name" value="Phosphohistidine domain"/>
    <property type="match status" value="1"/>
</dbReference>
<dbReference type="EC" id="2.7.3.9" evidence="6 17"/>
<dbReference type="InterPro" id="IPR018274">
    <property type="entry name" value="PEP_util_AS"/>
</dbReference>
<dbReference type="PROSITE" id="PS00370">
    <property type="entry name" value="PEP_ENZYMES_PHOS_SITE"/>
    <property type="match status" value="1"/>
</dbReference>
<dbReference type="SUPFAM" id="SSF51621">
    <property type="entry name" value="Phosphoenolpyruvate/pyruvate domain"/>
    <property type="match status" value="1"/>
</dbReference>
<comment type="subcellular location">
    <subcellularLocation>
        <location evidence="4 17">Cytoplasm</location>
    </subcellularLocation>
</comment>
<feature type="binding site" evidence="19">
    <location>
        <position position="343"/>
    </location>
    <ligand>
        <name>phosphoenolpyruvate</name>
        <dbReference type="ChEBI" id="CHEBI:58702"/>
    </ligand>
</feature>
<evidence type="ECO:0000256" key="18">
    <source>
        <dbReference type="PIRSR" id="PIRSR000732-1"/>
    </source>
</evidence>
<evidence type="ECO:0000256" key="8">
    <source>
        <dbReference type="ARBA" id="ARBA00022448"/>
    </source>
</evidence>